<dbReference type="Gene3D" id="3.90.76.10">
    <property type="entry name" value="Dipeptide-binding Protein, Domain 1"/>
    <property type="match status" value="1"/>
</dbReference>
<evidence type="ECO:0000256" key="1">
    <source>
        <dbReference type="ARBA" id="ARBA00004418"/>
    </source>
</evidence>
<dbReference type="Proteomes" id="UP000321638">
    <property type="component" value="Unassembled WGS sequence"/>
</dbReference>
<dbReference type="Gene3D" id="3.40.190.10">
    <property type="entry name" value="Periplasmic binding protein-like II"/>
    <property type="match status" value="1"/>
</dbReference>
<name>A0A5C8PTD5_9HYPH</name>
<dbReference type="EMBL" id="VDUZ01000003">
    <property type="protein sequence ID" value="TXL81578.1"/>
    <property type="molecule type" value="Genomic_DNA"/>
</dbReference>
<proteinExistence type="inferred from homology"/>
<dbReference type="Pfam" id="PF00496">
    <property type="entry name" value="SBP_bac_5"/>
    <property type="match status" value="1"/>
</dbReference>
<dbReference type="GO" id="GO:0043190">
    <property type="term" value="C:ATP-binding cassette (ABC) transporter complex"/>
    <property type="evidence" value="ECO:0007669"/>
    <property type="project" value="InterPro"/>
</dbReference>
<dbReference type="PIRSF" id="PIRSF002741">
    <property type="entry name" value="MppA"/>
    <property type="match status" value="1"/>
</dbReference>
<dbReference type="InterPro" id="IPR030678">
    <property type="entry name" value="Peptide/Ni-bd"/>
</dbReference>
<comment type="caution">
    <text evidence="6">The sequence shown here is derived from an EMBL/GenBank/DDBJ whole genome shotgun (WGS) entry which is preliminary data.</text>
</comment>
<keyword evidence="3 4" id="KW-0732">Signal</keyword>
<evidence type="ECO:0000256" key="4">
    <source>
        <dbReference type="SAM" id="SignalP"/>
    </source>
</evidence>
<feature type="chain" id="PRO_5022965650" evidence="4">
    <location>
        <begin position="21"/>
        <end position="514"/>
    </location>
</feature>
<dbReference type="RefSeq" id="WP_147845487.1">
    <property type="nucleotide sequence ID" value="NZ_VDUZ01000003.1"/>
</dbReference>
<evidence type="ECO:0000313" key="7">
    <source>
        <dbReference type="Proteomes" id="UP000321638"/>
    </source>
</evidence>
<accession>A0A5C8PTD5</accession>
<evidence type="ECO:0000256" key="3">
    <source>
        <dbReference type="ARBA" id="ARBA00022729"/>
    </source>
</evidence>
<feature type="domain" description="Solute-binding protein family 5" evidence="5">
    <location>
        <begin position="68"/>
        <end position="436"/>
    </location>
</feature>
<comment type="subcellular location">
    <subcellularLocation>
        <location evidence="1">Periplasm</location>
    </subcellularLocation>
</comment>
<dbReference type="PANTHER" id="PTHR30290">
    <property type="entry name" value="PERIPLASMIC BINDING COMPONENT OF ABC TRANSPORTER"/>
    <property type="match status" value="1"/>
</dbReference>
<dbReference type="Gene3D" id="3.10.105.10">
    <property type="entry name" value="Dipeptide-binding Protein, Domain 3"/>
    <property type="match status" value="1"/>
</dbReference>
<reference evidence="6 7" key="1">
    <citation type="submission" date="2019-06" db="EMBL/GenBank/DDBJ databases">
        <title>New taxonomy in bacterial strain CC-CFT640, isolated from vineyard.</title>
        <authorList>
            <person name="Lin S.-Y."/>
            <person name="Tsai C.-F."/>
            <person name="Young C.-C."/>
        </authorList>
    </citation>
    <scope>NUCLEOTIDE SEQUENCE [LARGE SCALE GENOMIC DNA]</scope>
    <source>
        <strain evidence="6 7">CC-CFT640</strain>
    </source>
</reference>
<comment type="similarity">
    <text evidence="2">Belongs to the bacterial solute-binding protein 5 family.</text>
</comment>
<dbReference type="SUPFAM" id="SSF53850">
    <property type="entry name" value="Periplasmic binding protein-like II"/>
    <property type="match status" value="1"/>
</dbReference>
<evidence type="ECO:0000313" key="6">
    <source>
        <dbReference type="EMBL" id="TXL81578.1"/>
    </source>
</evidence>
<keyword evidence="7" id="KW-1185">Reference proteome</keyword>
<dbReference type="GO" id="GO:1904680">
    <property type="term" value="F:peptide transmembrane transporter activity"/>
    <property type="evidence" value="ECO:0007669"/>
    <property type="project" value="TreeGrafter"/>
</dbReference>
<sequence>MKKTILILAACAALPASALAQRNGGTLTIALNADIRSLEPGINRDANTDTVIQVLFEGLVAHRADLSVGPALAESWTVSDDGRTYTFRLREGAKFHNGAPLTATEVKWTWDRLMAQTGWNCRRTFDGSSGLKVLEVAAPDARTVVYRLAEPQAVFLKQLANVQCHVLVAHPDSVGADGKWMTPIGSGPYKLKEWKRGELVTLERFASYQASKDPQSGYAGARNAYVDQVVFRVIPDPNAAEAALLTGAVDILPQVDAPRVAELKKRRDVTIQSTPGLNWGPLLIQTQDPLLSNVKLRQAMAHAIDINQIAEARTEGLVKGNPSAVSESSSYFDKRFLEWPAYDPKKAAALLKEAGYAGQVIKIQTNKRYTGMYERSVIAQAMLAAAGFKVELETLDWATQLDNYLKGTFQVQSFGYSARLDPGLMYMALIADKSKSKWAQWDDPKAIELLAESARTMDETKRKDIFLKLHAMMAEQVPIIGMYYDPNIDAVRSNVHGYKTWAADRPVPWGVWKE</sequence>
<gene>
    <name evidence="6" type="ORF">FHP25_03360</name>
</gene>
<dbReference type="InterPro" id="IPR023765">
    <property type="entry name" value="SBP_5_CS"/>
</dbReference>
<dbReference type="InterPro" id="IPR000914">
    <property type="entry name" value="SBP_5_dom"/>
</dbReference>
<organism evidence="6 7">
    <name type="scientific">Vineibacter terrae</name>
    <dbReference type="NCBI Taxonomy" id="2586908"/>
    <lineage>
        <taxon>Bacteria</taxon>
        <taxon>Pseudomonadati</taxon>
        <taxon>Pseudomonadota</taxon>
        <taxon>Alphaproteobacteria</taxon>
        <taxon>Hyphomicrobiales</taxon>
        <taxon>Vineibacter</taxon>
    </lineage>
</organism>
<dbReference type="PANTHER" id="PTHR30290:SF38">
    <property type="entry name" value="D,D-DIPEPTIDE-BINDING PERIPLASMIC PROTEIN DDPA-RELATED"/>
    <property type="match status" value="1"/>
</dbReference>
<evidence type="ECO:0000259" key="5">
    <source>
        <dbReference type="Pfam" id="PF00496"/>
    </source>
</evidence>
<dbReference type="InterPro" id="IPR039424">
    <property type="entry name" value="SBP_5"/>
</dbReference>
<dbReference type="GO" id="GO:0015833">
    <property type="term" value="P:peptide transport"/>
    <property type="evidence" value="ECO:0007669"/>
    <property type="project" value="TreeGrafter"/>
</dbReference>
<protein>
    <submittedName>
        <fullName evidence="6">ABC transporter substrate-binding protein</fullName>
    </submittedName>
</protein>
<dbReference type="AlphaFoldDB" id="A0A5C8PTD5"/>
<dbReference type="OrthoDB" id="7318145at2"/>
<feature type="signal peptide" evidence="4">
    <location>
        <begin position="1"/>
        <end position="20"/>
    </location>
</feature>
<evidence type="ECO:0000256" key="2">
    <source>
        <dbReference type="ARBA" id="ARBA00005695"/>
    </source>
</evidence>
<dbReference type="GO" id="GO:0030288">
    <property type="term" value="C:outer membrane-bounded periplasmic space"/>
    <property type="evidence" value="ECO:0007669"/>
    <property type="project" value="UniProtKB-ARBA"/>
</dbReference>
<dbReference type="PROSITE" id="PS01040">
    <property type="entry name" value="SBP_BACTERIAL_5"/>
    <property type="match status" value="1"/>
</dbReference>